<protein>
    <submittedName>
        <fullName evidence="1">Uncharacterized protein</fullName>
    </submittedName>
</protein>
<name>A0ABR0AFN6_9CRUS</name>
<sequence length="124" mass="13739">MWKTMLRAIVQQRTTNCTKSVDLLFVNLTLHNNIGKQKSTFTRVILNEVLSAKERDKVWPSVVGGGWCTLLASARDEGGWARSSVGGLSSNNIQRVLSHTQPDVDYELPSNSSYAVSEKEGNWG</sequence>
<proteinExistence type="predicted"/>
<dbReference type="Proteomes" id="UP001234178">
    <property type="component" value="Unassembled WGS sequence"/>
</dbReference>
<reference evidence="1 2" key="1">
    <citation type="journal article" date="2023" name="Nucleic Acids Res.">
        <title>The hologenome of Daphnia magna reveals possible DNA methylation and microbiome-mediated evolution of the host genome.</title>
        <authorList>
            <person name="Chaturvedi A."/>
            <person name="Li X."/>
            <person name="Dhandapani V."/>
            <person name="Marshall H."/>
            <person name="Kissane S."/>
            <person name="Cuenca-Cambronero M."/>
            <person name="Asole G."/>
            <person name="Calvet F."/>
            <person name="Ruiz-Romero M."/>
            <person name="Marangio P."/>
            <person name="Guigo R."/>
            <person name="Rago D."/>
            <person name="Mirbahai L."/>
            <person name="Eastwood N."/>
            <person name="Colbourne J.K."/>
            <person name="Zhou J."/>
            <person name="Mallon E."/>
            <person name="Orsini L."/>
        </authorList>
    </citation>
    <scope>NUCLEOTIDE SEQUENCE [LARGE SCALE GENOMIC DNA]</scope>
    <source>
        <strain evidence="1">LRV0_1</strain>
    </source>
</reference>
<evidence type="ECO:0000313" key="1">
    <source>
        <dbReference type="EMBL" id="KAK4023937.1"/>
    </source>
</evidence>
<organism evidence="1 2">
    <name type="scientific">Daphnia magna</name>
    <dbReference type="NCBI Taxonomy" id="35525"/>
    <lineage>
        <taxon>Eukaryota</taxon>
        <taxon>Metazoa</taxon>
        <taxon>Ecdysozoa</taxon>
        <taxon>Arthropoda</taxon>
        <taxon>Crustacea</taxon>
        <taxon>Branchiopoda</taxon>
        <taxon>Diplostraca</taxon>
        <taxon>Cladocera</taxon>
        <taxon>Anomopoda</taxon>
        <taxon>Daphniidae</taxon>
        <taxon>Daphnia</taxon>
    </lineage>
</organism>
<keyword evidence="2" id="KW-1185">Reference proteome</keyword>
<gene>
    <name evidence="1" type="ORF">OUZ56_009329</name>
</gene>
<dbReference type="EMBL" id="JAOYFB010000037">
    <property type="protein sequence ID" value="KAK4023937.1"/>
    <property type="molecule type" value="Genomic_DNA"/>
</dbReference>
<accession>A0ABR0AFN6</accession>
<evidence type="ECO:0000313" key="2">
    <source>
        <dbReference type="Proteomes" id="UP001234178"/>
    </source>
</evidence>
<comment type="caution">
    <text evidence="1">The sequence shown here is derived from an EMBL/GenBank/DDBJ whole genome shotgun (WGS) entry which is preliminary data.</text>
</comment>